<dbReference type="AlphaFoldDB" id="A0A8D8QDI3"/>
<dbReference type="EMBL" id="HBUF01588327">
    <property type="protein sequence ID" value="CAG6772514.1"/>
    <property type="molecule type" value="Transcribed_RNA"/>
</dbReference>
<feature type="signal peptide" evidence="1">
    <location>
        <begin position="1"/>
        <end position="19"/>
    </location>
</feature>
<name>A0A8D8QDI3_9HEMI</name>
<accession>A0A8D8QDI3</accession>
<evidence type="ECO:0000256" key="1">
    <source>
        <dbReference type="SAM" id="SignalP"/>
    </source>
</evidence>
<keyword evidence="1" id="KW-0732">Signal</keyword>
<reference evidence="2" key="1">
    <citation type="submission" date="2021-05" db="EMBL/GenBank/DDBJ databases">
        <authorList>
            <person name="Alioto T."/>
            <person name="Alioto T."/>
            <person name="Gomez Garrido J."/>
        </authorList>
    </citation>
    <scope>NUCLEOTIDE SEQUENCE</scope>
</reference>
<proteinExistence type="predicted"/>
<feature type="chain" id="PRO_5036261742" evidence="1">
    <location>
        <begin position="20"/>
        <end position="171"/>
    </location>
</feature>
<evidence type="ECO:0000313" key="2">
    <source>
        <dbReference type="EMBL" id="CAG6629725.1"/>
    </source>
</evidence>
<dbReference type="EMBL" id="HBUF01071641">
    <property type="protein sequence ID" value="CAG6629726.1"/>
    <property type="molecule type" value="Transcribed_RNA"/>
</dbReference>
<sequence length="171" mass="19599">MPKDCLVPIILLTMSSVYTVFLTPAQRNVHCEHRIRRDDTKAAAATTQHGCLENRTVSSFLFGSFLEEQLGKLAQKGDMKSVRTMREKIDKSRDCQKRHLAFSKRFFAAARKGHTLNDTGPEHETNMRHLATIAGFVAELRSEGLPEQLVQNRTADRLMEYWFTYVVKNKL</sequence>
<protein>
    <submittedName>
        <fullName evidence="2">Uncharacterized protein</fullName>
    </submittedName>
</protein>
<dbReference type="EMBL" id="HBUF01071640">
    <property type="protein sequence ID" value="CAG6629725.1"/>
    <property type="molecule type" value="Transcribed_RNA"/>
</dbReference>
<organism evidence="2">
    <name type="scientific">Cacopsylla melanoneura</name>
    <dbReference type="NCBI Taxonomy" id="428564"/>
    <lineage>
        <taxon>Eukaryota</taxon>
        <taxon>Metazoa</taxon>
        <taxon>Ecdysozoa</taxon>
        <taxon>Arthropoda</taxon>
        <taxon>Hexapoda</taxon>
        <taxon>Insecta</taxon>
        <taxon>Pterygota</taxon>
        <taxon>Neoptera</taxon>
        <taxon>Paraneoptera</taxon>
        <taxon>Hemiptera</taxon>
        <taxon>Sternorrhyncha</taxon>
        <taxon>Psylloidea</taxon>
        <taxon>Psyllidae</taxon>
        <taxon>Psyllinae</taxon>
        <taxon>Cacopsylla</taxon>
    </lineage>
</organism>